<proteinExistence type="predicted"/>
<keyword evidence="2" id="KW-1185">Reference proteome</keyword>
<accession>A0ABW3PIV7</accession>
<organism evidence="1 2">
    <name type="scientific">Lentilactobacillus raoultii</name>
    <dbReference type="NCBI Taxonomy" id="1987503"/>
    <lineage>
        <taxon>Bacteria</taxon>
        <taxon>Bacillati</taxon>
        <taxon>Bacillota</taxon>
        <taxon>Bacilli</taxon>
        <taxon>Lactobacillales</taxon>
        <taxon>Lactobacillaceae</taxon>
        <taxon>Lentilactobacillus</taxon>
    </lineage>
</organism>
<evidence type="ECO:0000313" key="2">
    <source>
        <dbReference type="Proteomes" id="UP001597156"/>
    </source>
</evidence>
<reference evidence="2" key="1">
    <citation type="journal article" date="2019" name="Int. J. Syst. Evol. Microbiol.">
        <title>The Global Catalogue of Microorganisms (GCM) 10K type strain sequencing project: providing services to taxonomists for standard genome sequencing and annotation.</title>
        <authorList>
            <consortium name="The Broad Institute Genomics Platform"/>
            <consortium name="The Broad Institute Genome Sequencing Center for Infectious Disease"/>
            <person name="Wu L."/>
            <person name="Ma J."/>
        </authorList>
    </citation>
    <scope>NUCLEOTIDE SEQUENCE [LARGE SCALE GENOMIC DNA]</scope>
    <source>
        <strain evidence="2">CCUG 71848</strain>
    </source>
</reference>
<name>A0ABW3PIV7_9LACO</name>
<evidence type="ECO:0000313" key="1">
    <source>
        <dbReference type="EMBL" id="MFD1126489.1"/>
    </source>
</evidence>
<dbReference type="RefSeq" id="WP_225419104.1">
    <property type="nucleotide sequence ID" value="NZ_JBHTLH010000044.1"/>
</dbReference>
<gene>
    <name evidence="1" type="ORF">ACFQ22_14185</name>
</gene>
<dbReference type="Proteomes" id="UP001597156">
    <property type="component" value="Unassembled WGS sequence"/>
</dbReference>
<dbReference type="EMBL" id="JBHTLH010000044">
    <property type="protein sequence ID" value="MFD1126489.1"/>
    <property type="molecule type" value="Genomic_DNA"/>
</dbReference>
<protein>
    <submittedName>
        <fullName evidence="1">Uncharacterized protein</fullName>
    </submittedName>
</protein>
<sequence length="371" mass="43525">MKLWKSLIIMLGSLILYSGWVQPVNAKLVIYHQRSSGLIYDQHNMRYLNDSKVHYVRVPKHYTHVKAGYKRHKIKATRGKKVIFKTRYLLPFPGKNGQHWGNPQSIAMTGKKYMYIVYCPTTLHNRGRLVRFNTRKLDSLGVRLHPTELRDAYVKKKGHYSHIQKQLHRAIKVGPLFITGHGQSLAYNWKNHGMYMWRDKEKAPRVPVNHWAYIQHINLKKLRPDHVIRFRLSSHGLHVPCGHNLTFDKSGHAYFWSFPGWCAYIYKGVIHHRSVKFRLTKQKLRHLPGTRIQSMAYNPLRKRLLMISDDSIASFPRNRLLGRGHLTNHCFQWSRFSPRREFEGIAYNGKSGIANLLVNHVPEVMSSNHAY</sequence>
<comment type="caution">
    <text evidence="1">The sequence shown here is derived from an EMBL/GenBank/DDBJ whole genome shotgun (WGS) entry which is preliminary data.</text>
</comment>